<dbReference type="InterPro" id="IPR010316">
    <property type="entry name" value="AlkA_N"/>
</dbReference>
<dbReference type="OrthoDB" id="9811249at2"/>
<comment type="caution">
    <text evidence="7">The sequence shown here is derived from an EMBL/GenBank/DDBJ whole genome shotgun (WGS) entry which is preliminary data.</text>
</comment>
<proteinExistence type="predicted"/>
<feature type="domain" description="DNA-3-methyladenine glycosylase AlkA N-terminal" evidence="6">
    <location>
        <begin position="18"/>
        <end position="135"/>
    </location>
</feature>
<keyword evidence="4" id="KW-0234">DNA repair</keyword>
<evidence type="ECO:0000259" key="5">
    <source>
        <dbReference type="SMART" id="SM00478"/>
    </source>
</evidence>
<evidence type="ECO:0000259" key="6">
    <source>
        <dbReference type="SMART" id="SM01009"/>
    </source>
</evidence>
<dbReference type="SUPFAM" id="SSF48150">
    <property type="entry name" value="DNA-glycosylase"/>
    <property type="match status" value="1"/>
</dbReference>
<dbReference type="SMART" id="SM01009">
    <property type="entry name" value="AlkA_N"/>
    <property type="match status" value="1"/>
</dbReference>
<dbReference type="Gene3D" id="1.10.1670.10">
    <property type="entry name" value="Helix-hairpin-Helix base-excision DNA repair enzymes (C-terminal)"/>
    <property type="match status" value="1"/>
</dbReference>
<dbReference type="InterPro" id="IPR051912">
    <property type="entry name" value="Alkylbase_DNA_Glycosylase/TA"/>
</dbReference>
<dbReference type="GO" id="GO:0006307">
    <property type="term" value="P:DNA alkylation repair"/>
    <property type="evidence" value="ECO:0007669"/>
    <property type="project" value="TreeGrafter"/>
</dbReference>
<dbReference type="PANTHER" id="PTHR43003">
    <property type="entry name" value="DNA-3-METHYLADENINE GLYCOSYLASE"/>
    <property type="match status" value="1"/>
</dbReference>
<dbReference type="Pfam" id="PF06029">
    <property type="entry name" value="AlkA_N"/>
    <property type="match status" value="1"/>
</dbReference>
<dbReference type="InterPro" id="IPR003265">
    <property type="entry name" value="HhH-GPD_domain"/>
</dbReference>
<keyword evidence="3" id="KW-0227">DNA damage</keyword>
<dbReference type="GO" id="GO:0032131">
    <property type="term" value="F:alkylated DNA binding"/>
    <property type="evidence" value="ECO:0007669"/>
    <property type="project" value="TreeGrafter"/>
</dbReference>
<dbReference type="AlphaFoldDB" id="A0A5D0XV51"/>
<name>A0A5D0XV51_9MICC</name>
<evidence type="ECO:0000256" key="4">
    <source>
        <dbReference type="ARBA" id="ARBA00023204"/>
    </source>
</evidence>
<dbReference type="SMART" id="SM00478">
    <property type="entry name" value="ENDO3c"/>
    <property type="match status" value="1"/>
</dbReference>
<dbReference type="GO" id="GO:0032993">
    <property type="term" value="C:protein-DNA complex"/>
    <property type="evidence" value="ECO:0007669"/>
    <property type="project" value="TreeGrafter"/>
</dbReference>
<evidence type="ECO:0000313" key="8">
    <source>
        <dbReference type="Proteomes" id="UP000323410"/>
    </source>
</evidence>
<organism evidence="7 8">
    <name type="scientific">Arthrobacter echini</name>
    <dbReference type="NCBI Taxonomy" id="1529066"/>
    <lineage>
        <taxon>Bacteria</taxon>
        <taxon>Bacillati</taxon>
        <taxon>Actinomycetota</taxon>
        <taxon>Actinomycetes</taxon>
        <taxon>Micrococcales</taxon>
        <taxon>Micrococcaceae</taxon>
        <taxon>Arthrobacter</taxon>
    </lineage>
</organism>
<dbReference type="GO" id="GO:0006285">
    <property type="term" value="P:base-excision repair, AP site formation"/>
    <property type="evidence" value="ECO:0007669"/>
    <property type="project" value="TreeGrafter"/>
</dbReference>
<dbReference type="EC" id="3.2.2.21" evidence="2"/>
<evidence type="ECO:0000256" key="2">
    <source>
        <dbReference type="ARBA" id="ARBA00012000"/>
    </source>
</evidence>
<dbReference type="Gene3D" id="1.10.340.30">
    <property type="entry name" value="Hypothetical protein, domain 2"/>
    <property type="match status" value="1"/>
</dbReference>
<feature type="domain" description="HhH-GPD" evidence="5">
    <location>
        <begin position="145"/>
        <end position="297"/>
    </location>
</feature>
<keyword evidence="8" id="KW-1185">Reference proteome</keyword>
<dbReference type="CDD" id="cd00056">
    <property type="entry name" value="ENDO3c"/>
    <property type="match status" value="1"/>
</dbReference>
<dbReference type="InterPro" id="IPR011257">
    <property type="entry name" value="DNA_glycosylase"/>
</dbReference>
<dbReference type="RefSeq" id="WP_148599984.1">
    <property type="nucleotide sequence ID" value="NZ_VSLD01000001.1"/>
</dbReference>
<gene>
    <name evidence="7" type="ORF">FQ377_04480</name>
</gene>
<comment type="catalytic activity">
    <reaction evidence="1">
        <text>Hydrolysis of alkylated DNA, releasing 3-methyladenine, 3-methylguanine, 7-methylguanine and 7-methyladenine.</text>
        <dbReference type="EC" id="3.2.2.21"/>
    </reaction>
</comment>
<dbReference type="GO" id="GO:0043916">
    <property type="term" value="F:DNA-7-methylguanine glycosylase activity"/>
    <property type="evidence" value="ECO:0007669"/>
    <property type="project" value="TreeGrafter"/>
</dbReference>
<protein>
    <recommendedName>
        <fullName evidence="2">DNA-3-methyladenine glycosylase II</fullName>
        <ecNumber evidence="2">3.2.2.21</ecNumber>
    </recommendedName>
</protein>
<dbReference type="PANTHER" id="PTHR43003:SF13">
    <property type="entry name" value="DNA-3-METHYLADENINE GLYCOSYLASE 2"/>
    <property type="match status" value="1"/>
</dbReference>
<dbReference type="EMBL" id="VSLD01000001">
    <property type="protein sequence ID" value="TYD00683.1"/>
    <property type="molecule type" value="Genomic_DNA"/>
</dbReference>
<dbReference type="Pfam" id="PF00730">
    <property type="entry name" value="HhH-GPD"/>
    <property type="match status" value="1"/>
</dbReference>
<sequence length="301" mass="31545">MIPATASGTAASSAVARSAVLAPNGALDAGPMAAILANHAIPGCEITDRPGRSHARLLPGPRGPRRVTVTIRSDAVELTADAEDAAEFDQLVRITRSWLDLDTEVDAVARAFGDDPLLGPLVRQRPGLRAVGYPEPFEAAVMTVLGQQVSVAAGGTFGGRLAAAYGTPSPSGLTIFPTPEVIAAAPHEELRSAIGVTRTRAATVQNVARAVVDGLELHPAADHAALRRQLLALPGIGPWSADYLAVRVLRDSDAFTPGDLVARRAMGGPSIRDAARLSEAWRPYRAYALFHLWTSATYTGD</sequence>
<accession>A0A5D0XV51</accession>
<dbReference type="InterPro" id="IPR023170">
    <property type="entry name" value="HhH_base_excis_C"/>
</dbReference>
<dbReference type="GO" id="GO:0005737">
    <property type="term" value="C:cytoplasm"/>
    <property type="evidence" value="ECO:0007669"/>
    <property type="project" value="TreeGrafter"/>
</dbReference>
<dbReference type="Proteomes" id="UP000323410">
    <property type="component" value="Unassembled WGS sequence"/>
</dbReference>
<reference evidence="7 8" key="1">
    <citation type="submission" date="2019-08" db="EMBL/GenBank/DDBJ databases">
        <title>Genone of Arthrobacter echini P9.</title>
        <authorList>
            <person name="Bowman J.P."/>
        </authorList>
    </citation>
    <scope>NUCLEOTIDE SEQUENCE [LARGE SCALE GENOMIC DNA]</scope>
    <source>
        <strain evidence="7 8">P9</strain>
    </source>
</reference>
<dbReference type="Gene3D" id="3.30.310.20">
    <property type="entry name" value="DNA-3-methyladenine glycosylase AlkA, N-terminal domain"/>
    <property type="match status" value="1"/>
</dbReference>
<evidence type="ECO:0000256" key="3">
    <source>
        <dbReference type="ARBA" id="ARBA00022763"/>
    </source>
</evidence>
<dbReference type="InterPro" id="IPR037046">
    <property type="entry name" value="AlkA_N_sf"/>
</dbReference>
<evidence type="ECO:0000313" key="7">
    <source>
        <dbReference type="EMBL" id="TYD00683.1"/>
    </source>
</evidence>
<dbReference type="SUPFAM" id="SSF55945">
    <property type="entry name" value="TATA-box binding protein-like"/>
    <property type="match status" value="1"/>
</dbReference>
<evidence type="ECO:0000256" key="1">
    <source>
        <dbReference type="ARBA" id="ARBA00000086"/>
    </source>
</evidence>
<dbReference type="GO" id="GO:0008725">
    <property type="term" value="F:DNA-3-methyladenine glycosylase activity"/>
    <property type="evidence" value="ECO:0007669"/>
    <property type="project" value="TreeGrafter"/>
</dbReference>